<evidence type="ECO:0000256" key="3">
    <source>
        <dbReference type="ARBA" id="ARBA00022679"/>
    </source>
</evidence>
<dbReference type="Proteomes" id="UP001560573">
    <property type="component" value="Unassembled WGS sequence"/>
</dbReference>
<evidence type="ECO:0000256" key="4">
    <source>
        <dbReference type="ARBA" id="ARBA00022777"/>
    </source>
</evidence>
<dbReference type="SUPFAM" id="SSF55874">
    <property type="entry name" value="ATPase domain of HSP90 chaperone/DNA topoisomerase II/histidine kinase"/>
    <property type="match status" value="1"/>
</dbReference>
<dbReference type="EC" id="2.7.13.3" evidence="2"/>
<dbReference type="CDD" id="cd16917">
    <property type="entry name" value="HATPase_UhpB-NarQ-NarX-like"/>
    <property type="match status" value="1"/>
</dbReference>
<keyword evidence="8" id="KW-1185">Reference proteome</keyword>
<dbReference type="PANTHER" id="PTHR24421:SF10">
    <property type="entry name" value="NITRATE_NITRITE SENSOR PROTEIN NARQ"/>
    <property type="match status" value="1"/>
</dbReference>
<evidence type="ECO:0000313" key="8">
    <source>
        <dbReference type="Proteomes" id="UP001560573"/>
    </source>
</evidence>
<dbReference type="InterPro" id="IPR036890">
    <property type="entry name" value="HATPase_C_sf"/>
</dbReference>
<evidence type="ECO:0000259" key="6">
    <source>
        <dbReference type="Pfam" id="PF02518"/>
    </source>
</evidence>
<dbReference type="Gene3D" id="3.30.565.10">
    <property type="entry name" value="Histidine kinase-like ATPase, C-terminal domain"/>
    <property type="match status" value="1"/>
</dbReference>
<evidence type="ECO:0000256" key="2">
    <source>
        <dbReference type="ARBA" id="ARBA00012438"/>
    </source>
</evidence>
<evidence type="ECO:0000256" key="5">
    <source>
        <dbReference type="ARBA" id="ARBA00023012"/>
    </source>
</evidence>
<comment type="catalytic activity">
    <reaction evidence="1">
        <text>ATP + protein L-histidine = ADP + protein N-phospho-L-histidine.</text>
        <dbReference type="EC" id="2.7.13.3"/>
    </reaction>
</comment>
<accession>A0ABV3ZLQ0</accession>
<dbReference type="RefSeq" id="WP_369331452.1">
    <property type="nucleotide sequence ID" value="NZ_JAULBC010000007.1"/>
</dbReference>
<dbReference type="Pfam" id="PF02518">
    <property type="entry name" value="HATPase_c"/>
    <property type="match status" value="1"/>
</dbReference>
<evidence type="ECO:0000313" key="7">
    <source>
        <dbReference type="EMBL" id="MEX6690044.1"/>
    </source>
</evidence>
<gene>
    <name evidence="7" type="ORF">QTN47_21220</name>
</gene>
<organism evidence="7 8">
    <name type="scientific">Danxiaibacter flavus</name>
    <dbReference type="NCBI Taxonomy" id="3049108"/>
    <lineage>
        <taxon>Bacteria</taxon>
        <taxon>Pseudomonadati</taxon>
        <taxon>Bacteroidota</taxon>
        <taxon>Chitinophagia</taxon>
        <taxon>Chitinophagales</taxon>
        <taxon>Chitinophagaceae</taxon>
        <taxon>Danxiaibacter</taxon>
    </lineage>
</organism>
<sequence>METQERTLQHINYELNNNINQVASVIKMTLHTVDISDNDKTAKKLEEMTEMTRQLMAGVKTLSFDIELESIANTNLFSALTHETGRINRAGSLPVVFECSSEPIKLEHTKTLIAYRIAQMILDNAIMHSHAKQINIKLHFTKNLITLTLKDDGRGFDVEKTLSTNTSGGLMKAMRRAKMINSKLTITSVVGVGTTVIIKIPCV</sequence>
<dbReference type="InterPro" id="IPR003594">
    <property type="entry name" value="HATPase_dom"/>
</dbReference>
<comment type="caution">
    <text evidence="7">The sequence shown here is derived from an EMBL/GenBank/DDBJ whole genome shotgun (WGS) entry which is preliminary data.</text>
</comment>
<keyword evidence="5" id="KW-0902">Two-component regulatory system</keyword>
<reference evidence="7 8" key="1">
    <citation type="submission" date="2023-07" db="EMBL/GenBank/DDBJ databases">
        <authorList>
            <person name="Lian W.-H."/>
        </authorList>
    </citation>
    <scope>NUCLEOTIDE SEQUENCE [LARGE SCALE GENOMIC DNA]</scope>
    <source>
        <strain evidence="7 8">SYSU DXS3180</strain>
    </source>
</reference>
<proteinExistence type="predicted"/>
<protein>
    <recommendedName>
        <fullName evidence="2">histidine kinase</fullName>
        <ecNumber evidence="2">2.7.13.3</ecNumber>
    </recommendedName>
</protein>
<evidence type="ECO:0000256" key="1">
    <source>
        <dbReference type="ARBA" id="ARBA00000085"/>
    </source>
</evidence>
<name>A0ABV3ZLQ0_9BACT</name>
<feature type="domain" description="Histidine kinase/HSP90-like ATPase" evidence="6">
    <location>
        <begin position="114"/>
        <end position="201"/>
    </location>
</feature>
<dbReference type="EMBL" id="JAULBC010000007">
    <property type="protein sequence ID" value="MEX6690044.1"/>
    <property type="molecule type" value="Genomic_DNA"/>
</dbReference>
<dbReference type="PANTHER" id="PTHR24421">
    <property type="entry name" value="NITRATE/NITRITE SENSOR PROTEIN NARX-RELATED"/>
    <property type="match status" value="1"/>
</dbReference>
<keyword evidence="4" id="KW-0418">Kinase</keyword>
<dbReference type="InterPro" id="IPR050482">
    <property type="entry name" value="Sensor_HK_TwoCompSys"/>
</dbReference>
<keyword evidence="3" id="KW-0808">Transferase</keyword>